<proteinExistence type="inferred from homology"/>
<keyword evidence="8" id="KW-0862">Zinc</keyword>
<dbReference type="GO" id="GO:0061665">
    <property type="term" value="F:SUMO ligase activity"/>
    <property type="evidence" value="ECO:0007669"/>
    <property type="project" value="TreeGrafter"/>
</dbReference>
<evidence type="ECO:0000256" key="3">
    <source>
        <dbReference type="ARBA" id="ARBA00008212"/>
    </source>
</evidence>
<feature type="compositionally biased region" description="Polar residues" evidence="11">
    <location>
        <begin position="35"/>
        <end position="48"/>
    </location>
</feature>
<dbReference type="CDD" id="cd16651">
    <property type="entry name" value="SPL-RING_NSE2"/>
    <property type="match status" value="1"/>
</dbReference>
<dbReference type="GO" id="GO:0030915">
    <property type="term" value="C:Smc5-Smc6 complex"/>
    <property type="evidence" value="ECO:0007669"/>
    <property type="project" value="InterPro"/>
</dbReference>
<keyword evidence="14" id="KW-1185">Reference proteome</keyword>
<dbReference type="Pfam" id="PF11789">
    <property type="entry name" value="zf-Nse"/>
    <property type="match status" value="1"/>
</dbReference>
<dbReference type="GO" id="GO:0005634">
    <property type="term" value="C:nucleus"/>
    <property type="evidence" value="ECO:0007669"/>
    <property type="project" value="UniProtKB-SubCell"/>
</dbReference>
<dbReference type="SUPFAM" id="SSF57850">
    <property type="entry name" value="RING/U-box"/>
    <property type="match status" value="1"/>
</dbReference>
<evidence type="ECO:0000313" key="14">
    <source>
        <dbReference type="Proteomes" id="UP000799302"/>
    </source>
</evidence>
<evidence type="ECO:0000259" key="12">
    <source>
        <dbReference type="PROSITE" id="PS51044"/>
    </source>
</evidence>
<comment type="subcellular location">
    <subcellularLocation>
        <location evidence="1">Nucleus</location>
    </subcellularLocation>
</comment>
<organism evidence="13 14">
    <name type="scientific">Microthyrium microscopicum</name>
    <dbReference type="NCBI Taxonomy" id="703497"/>
    <lineage>
        <taxon>Eukaryota</taxon>
        <taxon>Fungi</taxon>
        <taxon>Dikarya</taxon>
        <taxon>Ascomycota</taxon>
        <taxon>Pezizomycotina</taxon>
        <taxon>Dothideomycetes</taxon>
        <taxon>Dothideomycetes incertae sedis</taxon>
        <taxon>Microthyriales</taxon>
        <taxon>Microthyriaceae</taxon>
        <taxon>Microthyrium</taxon>
    </lineage>
</organism>
<dbReference type="PANTHER" id="PTHR21330:SF1">
    <property type="entry name" value="E3 SUMO-PROTEIN LIGASE NSE2"/>
    <property type="match status" value="1"/>
</dbReference>
<dbReference type="Gene3D" id="3.30.40.10">
    <property type="entry name" value="Zinc/RING finger domain, C3HC4 (zinc finger)"/>
    <property type="match status" value="1"/>
</dbReference>
<sequence length="392" mass="44145">MPPGRPSGASRGRPSGAQAMSNSTPAPYQPLAFPLSSQGKTSLMQMSQRSKLQDVDKLLNDAIKTLTECGKDLVEIRATRTAEDEDDEFDESAKEATKSIEQHVRALIDGRQDILNMQYALVQAQRGSVQQLRNQTQTQRLRAGQDEDEEMMGTDVTVAGASQNAQVTGPSRIFQDSVDDKQDQYDKLSLGLRYSEHPDYVGFKQELWDAQHAATDDANPPLPHRTTWFTDRGSPDLHSDNEGDEDEIQVTSGKLSTVCPLSRGELVKPVRSHDCVHVFEKAAIEEYIRQNAGSVQCPIPGCHTMLVVDQLFEDEALTKKIRRIQEGRQKSGAEEEDTQMEMDGDRNRDFDDIEDDEQEDEEGEEDDEEEEEEEEDEVEEPVRRGSTRMRNR</sequence>
<dbReference type="InterPro" id="IPR004181">
    <property type="entry name" value="Znf_MIZ"/>
</dbReference>
<dbReference type="OrthoDB" id="756301at2759"/>
<feature type="domain" description="SP-RING-type" evidence="12">
    <location>
        <begin position="244"/>
        <end position="330"/>
    </location>
</feature>
<evidence type="ECO:0000256" key="7">
    <source>
        <dbReference type="ARBA" id="ARBA00022786"/>
    </source>
</evidence>
<keyword evidence="7" id="KW-0833">Ubl conjugation pathway</keyword>
<evidence type="ECO:0000256" key="10">
    <source>
        <dbReference type="PROSITE-ProRule" id="PRU00452"/>
    </source>
</evidence>
<evidence type="ECO:0000256" key="4">
    <source>
        <dbReference type="ARBA" id="ARBA00022679"/>
    </source>
</evidence>
<accession>A0A6A6UDP0</accession>
<evidence type="ECO:0000256" key="2">
    <source>
        <dbReference type="ARBA" id="ARBA00004718"/>
    </source>
</evidence>
<dbReference type="PROSITE" id="PS51044">
    <property type="entry name" value="ZF_SP_RING"/>
    <property type="match status" value="1"/>
</dbReference>
<reference evidence="13" key="1">
    <citation type="journal article" date="2020" name="Stud. Mycol.">
        <title>101 Dothideomycetes genomes: a test case for predicting lifestyles and emergence of pathogens.</title>
        <authorList>
            <person name="Haridas S."/>
            <person name="Albert R."/>
            <person name="Binder M."/>
            <person name="Bloem J."/>
            <person name="Labutti K."/>
            <person name="Salamov A."/>
            <person name="Andreopoulos B."/>
            <person name="Baker S."/>
            <person name="Barry K."/>
            <person name="Bills G."/>
            <person name="Bluhm B."/>
            <person name="Cannon C."/>
            <person name="Castanera R."/>
            <person name="Culley D."/>
            <person name="Daum C."/>
            <person name="Ezra D."/>
            <person name="Gonzalez J."/>
            <person name="Henrissat B."/>
            <person name="Kuo A."/>
            <person name="Liang C."/>
            <person name="Lipzen A."/>
            <person name="Lutzoni F."/>
            <person name="Magnuson J."/>
            <person name="Mondo S."/>
            <person name="Nolan M."/>
            <person name="Ohm R."/>
            <person name="Pangilinan J."/>
            <person name="Park H.-J."/>
            <person name="Ramirez L."/>
            <person name="Alfaro M."/>
            <person name="Sun H."/>
            <person name="Tritt A."/>
            <person name="Yoshinaga Y."/>
            <person name="Zwiers L.-H."/>
            <person name="Turgeon B."/>
            <person name="Goodwin S."/>
            <person name="Spatafora J."/>
            <person name="Crous P."/>
            <person name="Grigoriev I."/>
        </authorList>
    </citation>
    <scope>NUCLEOTIDE SEQUENCE</scope>
    <source>
        <strain evidence="13">CBS 115976</strain>
    </source>
</reference>
<keyword evidence="6 10" id="KW-0863">Zinc-finger</keyword>
<evidence type="ECO:0000313" key="13">
    <source>
        <dbReference type="EMBL" id="KAF2670272.1"/>
    </source>
</evidence>
<evidence type="ECO:0000256" key="9">
    <source>
        <dbReference type="ARBA" id="ARBA00023242"/>
    </source>
</evidence>
<dbReference type="UniPathway" id="UPA00886"/>
<dbReference type="GO" id="GO:0016925">
    <property type="term" value="P:protein sumoylation"/>
    <property type="evidence" value="ECO:0007669"/>
    <property type="project" value="UniProtKB-UniPathway"/>
</dbReference>
<comment type="similarity">
    <text evidence="3">Belongs to the NSE2 family.</text>
</comment>
<evidence type="ECO:0000256" key="6">
    <source>
        <dbReference type="ARBA" id="ARBA00022771"/>
    </source>
</evidence>
<keyword evidence="9" id="KW-0539">Nucleus</keyword>
<dbReference type="InterPro" id="IPR013083">
    <property type="entry name" value="Znf_RING/FYVE/PHD"/>
</dbReference>
<dbReference type="Proteomes" id="UP000799302">
    <property type="component" value="Unassembled WGS sequence"/>
</dbReference>
<keyword evidence="5" id="KW-0479">Metal-binding</keyword>
<feature type="region of interest" description="Disordered" evidence="11">
    <location>
        <begin position="1"/>
        <end position="48"/>
    </location>
</feature>
<comment type="pathway">
    <text evidence="2">Protein modification; protein sumoylation.</text>
</comment>
<keyword evidence="4" id="KW-0808">Transferase</keyword>
<dbReference type="AlphaFoldDB" id="A0A6A6UDP0"/>
<dbReference type="EMBL" id="MU004234">
    <property type="protein sequence ID" value="KAF2670272.1"/>
    <property type="molecule type" value="Genomic_DNA"/>
</dbReference>
<dbReference type="PANTHER" id="PTHR21330">
    <property type="entry name" value="E3 SUMO-PROTEIN LIGASE NSE2"/>
    <property type="match status" value="1"/>
</dbReference>
<evidence type="ECO:0000256" key="11">
    <source>
        <dbReference type="SAM" id="MobiDB-lite"/>
    </source>
</evidence>
<feature type="compositionally biased region" description="Basic and acidic residues" evidence="11">
    <location>
        <begin position="323"/>
        <end position="333"/>
    </location>
</feature>
<protein>
    <recommendedName>
        <fullName evidence="12">SP-RING-type domain-containing protein</fullName>
    </recommendedName>
</protein>
<gene>
    <name evidence="13" type="ORF">BT63DRAFT_233432</name>
</gene>
<name>A0A6A6UDP0_9PEZI</name>
<evidence type="ECO:0000256" key="5">
    <source>
        <dbReference type="ARBA" id="ARBA00022723"/>
    </source>
</evidence>
<feature type="region of interest" description="Disordered" evidence="11">
    <location>
        <begin position="323"/>
        <end position="392"/>
    </location>
</feature>
<dbReference type="GO" id="GO:0008270">
    <property type="term" value="F:zinc ion binding"/>
    <property type="evidence" value="ECO:0007669"/>
    <property type="project" value="UniProtKB-KW"/>
</dbReference>
<evidence type="ECO:0000256" key="8">
    <source>
        <dbReference type="ARBA" id="ARBA00022833"/>
    </source>
</evidence>
<dbReference type="InterPro" id="IPR026846">
    <property type="entry name" value="Nse2(Mms21)"/>
</dbReference>
<evidence type="ECO:0000256" key="1">
    <source>
        <dbReference type="ARBA" id="ARBA00004123"/>
    </source>
</evidence>
<feature type="compositionally biased region" description="Acidic residues" evidence="11">
    <location>
        <begin position="351"/>
        <end position="379"/>
    </location>
</feature>
<dbReference type="GO" id="GO:0000724">
    <property type="term" value="P:double-strand break repair via homologous recombination"/>
    <property type="evidence" value="ECO:0007669"/>
    <property type="project" value="InterPro"/>
</dbReference>